<dbReference type="PANTHER" id="PTHR11904:SF9">
    <property type="entry name" value="PURINE NUCLEOSIDE PHOSPHORYLASE-RELATED"/>
    <property type="match status" value="1"/>
</dbReference>
<evidence type="ECO:0000259" key="8">
    <source>
        <dbReference type="Pfam" id="PF01048"/>
    </source>
</evidence>
<comment type="pathway">
    <text evidence="2 7">Purine metabolism; purine nucleoside salvage.</text>
</comment>
<evidence type="ECO:0000256" key="5">
    <source>
        <dbReference type="ARBA" id="ARBA00022679"/>
    </source>
</evidence>
<evidence type="ECO:0000256" key="1">
    <source>
        <dbReference type="ARBA" id="ARBA00002678"/>
    </source>
</evidence>
<dbReference type="Gene3D" id="3.40.50.1580">
    <property type="entry name" value="Nucleoside phosphorylase domain"/>
    <property type="match status" value="1"/>
</dbReference>
<proteinExistence type="inferred from homology"/>
<dbReference type="NCBIfam" id="TIGR01697">
    <property type="entry name" value="PNPH-PUNA-XAPA"/>
    <property type="match status" value="1"/>
</dbReference>
<dbReference type="EMBL" id="CADCUP010000035">
    <property type="protein sequence ID" value="CAA9375743.1"/>
    <property type="molecule type" value="Genomic_DNA"/>
</dbReference>
<gene>
    <name evidence="9" type="ORF">AVDCRST_MAG06-483</name>
</gene>
<evidence type="ECO:0000256" key="3">
    <source>
        <dbReference type="ARBA" id="ARBA00006751"/>
    </source>
</evidence>
<evidence type="ECO:0000256" key="6">
    <source>
        <dbReference type="ARBA" id="ARBA00048556"/>
    </source>
</evidence>
<comment type="function">
    <text evidence="1">The purine nucleoside phosphorylases catalyze the phosphorolytic breakdown of the N-glycosidic bond in the beta-(deoxy)ribonucleoside molecules, with the formation of the corresponding free purine bases and pentose-1-phosphate. Cleaves guanosine, inosine, 2'-deoxyguanosine and 2'-deoxyinosine.</text>
</comment>
<organism evidence="9">
    <name type="scientific">uncultured Nocardioides sp</name>
    <dbReference type="NCBI Taxonomy" id="198441"/>
    <lineage>
        <taxon>Bacteria</taxon>
        <taxon>Bacillati</taxon>
        <taxon>Actinomycetota</taxon>
        <taxon>Actinomycetes</taxon>
        <taxon>Propionibacteriales</taxon>
        <taxon>Nocardioidaceae</taxon>
        <taxon>Nocardioides</taxon>
        <taxon>environmental samples</taxon>
    </lineage>
</organism>
<dbReference type="NCBIfam" id="NF006054">
    <property type="entry name" value="PRK08202.1"/>
    <property type="match status" value="1"/>
</dbReference>
<dbReference type="InterPro" id="IPR000845">
    <property type="entry name" value="Nucleoside_phosphorylase_d"/>
</dbReference>
<sequence>MDPYAAAREAAAWLSDRTGRAPYDAAVVLGSGWGPLVESWGRPTHRFPMAQVPHLLPPVAEGHSGEVLVLEVGAARVLVLSGRTHLYEGRGQRPVVHGVRTAAALGVRTLVLTNANGSLRDDWEVGQAVLVRDHLATTFTSPLEGPRFVDLTDAWSPRLRGLARELDPSLDEGVYAQLRGPHYNTRAEADWLRRVGADLVGMSTVPEAIAAREAGLELLGLSIVTAVEGSDAATDPTEVVATAERTARRLGPLVAALLDFRPAVAVREDGPHE</sequence>
<comment type="similarity">
    <text evidence="3 7">Belongs to the PNP/MTAP phosphorylase family.</text>
</comment>
<evidence type="ECO:0000256" key="7">
    <source>
        <dbReference type="PIRNR" id="PIRNR000477"/>
    </source>
</evidence>
<reference evidence="9" key="1">
    <citation type="submission" date="2020-02" db="EMBL/GenBank/DDBJ databases">
        <authorList>
            <person name="Meier V. D."/>
        </authorList>
    </citation>
    <scope>NUCLEOTIDE SEQUENCE</scope>
    <source>
        <strain evidence="9">AVDCRST_MAG06</strain>
    </source>
</reference>
<keyword evidence="5 7" id="KW-0808">Transferase</keyword>
<dbReference type="CDD" id="cd09009">
    <property type="entry name" value="PNP-EcPNPII_like"/>
    <property type="match status" value="1"/>
</dbReference>
<dbReference type="GO" id="GO:0004731">
    <property type="term" value="F:purine-nucleoside phosphorylase activity"/>
    <property type="evidence" value="ECO:0007669"/>
    <property type="project" value="UniProtKB-EC"/>
</dbReference>
<evidence type="ECO:0000313" key="9">
    <source>
        <dbReference type="EMBL" id="CAA9375743.1"/>
    </source>
</evidence>
<dbReference type="InterPro" id="IPR035994">
    <property type="entry name" value="Nucleoside_phosphorylase_sf"/>
</dbReference>
<dbReference type="GO" id="GO:0005737">
    <property type="term" value="C:cytoplasm"/>
    <property type="evidence" value="ECO:0007669"/>
    <property type="project" value="TreeGrafter"/>
</dbReference>
<dbReference type="Pfam" id="PF01048">
    <property type="entry name" value="PNP_UDP_1"/>
    <property type="match status" value="1"/>
</dbReference>
<dbReference type="PIRSF" id="PIRSF000477">
    <property type="entry name" value="PurNPase"/>
    <property type="match status" value="1"/>
</dbReference>
<dbReference type="InterPro" id="IPR011268">
    <property type="entry name" value="Purine_phosphorylase"/>
</dbReference>
<dbReference type="RefSeq" id="WP_295656620.1">
    <property type="nucleotide sequence ID" value="NZ_CADCUP010000035.1"/>
</dbReference>
<dbReference type="GO" id="GO:0009116">
    <property type="term" value="P:nucleoside metabolic process"/>
    <property type="evidence" value="ECO:0007669"/>
    <property type="project" value="InterPro"/>
</dbReference>
<name>A0A6J4N5U2_9ACTN</name>
<evidence type="ECO:0000256" key="4">
    <source>
        <dbReference type="ARBA" id="ARBA00022676"/>
    </source>
</evidence>
<dbReference type="AlphaFoldDB" id="A0A6J4N5U2"/>
<feature type="domain" description="Nucleoside phosphorylase" evidence="8">
    <location>
        <begin position="56"/>
        <end position="258"/>
    </location>
</feature>
<dbReference type="SUPFAM" id="SSF53167">
    <property type="entry name" value="Purine and uridine phosphorylases"/>
    <property type="match status" value="1"/>
</dbReference>
<comment type="catalytic activity">
    <reaction evidence="6">
        <text>a purine 2'-deoxy-D-ribonucleoside + phosphate = a purine nucleobase + 2-deoxy-alpha-D-ribose 1-phosphate</text>
        <dbReference type="Rhea" id="RHEA:36431"/>
        <dbReference type="ChEBI" id="CHEBI:26386"/>
        <dbReference type="ChEBI" id="CHEBI:43474"/>
        <dbReference type="ChEBI" id="CHEBI:57259"/>
        <dbReference type="ChEBI" id="CHEBI:142361"/>
        <dbReference type="EC" id="2.4.2.1"/>
    </reaction>
</comment>
<evidence type="ECO:0000256" key="2">
    <source>
        <dbReference type="ARBA" id="ARBA00005058"/>
    </source>
</evidence>
<keyword evidence="4 7" id="KW-0328">Glycosyltransferase</keyword>
<dbReference type="PANTHER" id="PTHR11904">
    <property type="entry name" value="METHYLTHIOADENOSINE/PURINE NUCLEOSIDE PHOSPHORYLASE"/>
    <property type="match status" value="1"/>
</dbReference>
<accession>A0A6J4N5U2</accession>
<dbReference type="UniPathway" id="UPA00606"/>
<dbReference type="EC" id="2.4.2.1" evidence="7"/>
<protein>
    <recommendedName>
        <fullName evidence="7">Purine nucleoside phosphorylase</fullName>
        <ecNumber evidence="7">2.4.2.1</ecNumber>
    </recommendedName>
    <alternativeName>
        <fullName evidence="7">Inosine-guanosine phosphorylase</fullName>
    </alternativeName>
</protein>